<evidence type="ECO:0000259" key="2">
    <source>
        <dbReference type="Pfam" id="PF13837"/>
    </source>
</evidence>
<dbReference type="PANTHER" id="PTHR31307">
    <property type="entry name" value="TRIHELIX TRANSCRIPTION FACTOR ASIL2"/>
    <property type="match status" value="1"/>
</dbReference>
<evidence type="ECO:0000256" key="1">
    <source>
        <dbReference type="SAM" id="MobiDB-lite"/>
    </source>
</evidence>
<accession>A0A2I0X1X0</accession>
<feature type="region of interest" description="Disordered" evidence="1">
    <location>
        <begin position="129"/>
        <end position="148"/>
    </location>
</feature>
<dbReference type="EMBL" id="KZ502211">
    <property type="protein sequence ID" value="PKU81902.1"/>
    <property type="molecule type" value="Genomic_DNA"/>
</dbReference>
<evidence type="ECO:0000313" key="3">
    <source>
        <dbReference type="EMBL" id="PKU81902.1"/>
    </source>
</evidence>
<reference evidence="3 4" key="2">
    <citation type="journal article" date="2017" name="Nature">
        <title>The Apostasia genome and the evolution of orchids.</title>
        <authorList>
            <person name="Zhang G.Q."/>
            <person name="Liu K.W."/>
            <person name="Li Z."/>
            <person name="Lohaus R."/>
            <person name="Hsiao Y.Y."/>
            <person name="Niu S.C."/>
            <person name="Wang J.Y."/>
            <person name="Lin Y.C."/>
            <person name="Xu Q."/>
            <person name="Chen L.J."/>
            <person name="Yoshida K."/>
            <person name="Fujiwara S."/>
            <person name="Wang Z.W."/>
            <person name="Zhang Y.Q."/>
            <person name="Mitsuda N."/>
            <person name="Wang M."/>
            <person name="Liu G.H."/>
            <person name="Pecoraro L."/>
            <person name="Huang H.X."/>
            <person name="Xiao X.J."/>
            <person name="Lin M."/>
            <person name="Wu X.Y."/>
            <person name="Wu W.L."/>
            <person name="Chen Y.Y."/>
            <person name="Chang S.B."/>
            <person name="Sakamoto S."/>
            <person name="Ohme-Takagi M."/>
            <person name="Yagi M."/>
            <person name="Zeng S.J."/>
            <person name="Shen C.Y."/>
            <person name="Yeh C.M."/>
            <person name="Luo Y.B."/>
            <person name="Tsai W.C."/>
            <person name="Van de Peer Y."/>
            <person name="Liu Z.J."/>
        </authorList>
    </citation>
    <scope>NUCLEOTIDE SEQUENCE [LARGE SCALE GENOMIC DNA]</scope>
    <source>
        <tissue evidence="3">The whole plant</tissue>
    </source>
</reference>
<sequence>MASSSPSPAVASPPEPPLTAPQPTRRGLPPPCWSHDETLALIESYRHKWHSLRCANLRAADWDEVAADLSRRSSLLPSATPKTSVQCRHKIEKLRKRFRSDRLRSLTLRPHTPPSSSWPFFPFMESLEQPPSASLSGSPSHSDDADDSRTIRRLVSNGEGLRFTVPKAVRSKKMNPSSGGGKLKGVFSDAGVKPAMEEMRRRLERKRKEEMEAGTAGGMVEALRMVGDGFMRIEQVKLDMARETERIRMEMELKRTEMIIDSQQRIVDAFVKSFVGGVKRKKGKVSPDS</sequence>
<dbReference type="AlphaFoldDB" id="A0A2I0X1X0"/>
<feature type="compositionally biased region" description="Pro residues" evidence="1">
    <location>
        <begin position="11"/>
        <end position="20"/>
    </location>
</feature>
<dbReference type="InterPro" id="IPR044822">
    <property type="entry name" value="Myb_DNA-bind_4"/>
</dbReference>
<keyword evidence="4" id="KW-1185">Reference proteome</keyword>
<dbReference type="PANTHER" id="PTHR31307:SF49">
    <property type="entry name" value="ALCOHOL DEHYDROGENASE TRANSCRIPTION FACTOR MYB_SANT-LIKE FAMILY PROTEIN"/>
    <property type="match status" value="1"/>
</dbReference>
<proteinExistence type="predicted"/>
<protein>
    <recommendedName>
        <fullName evidence="2">Myb/SANT-like DNA-binding domain-containing protein</fullName>
    </recommendedName>
</protein>
<reference evidence="3 4" key="1">
    <citation type="journal article" date="2016" name="Sci. Rep.">
        <title>The Dendrobium catenatum Lindl. genome sequence provides insights into polysaccharide synthase, floral development and adaptive evolution.</title>
        <authorList>
            <person name="Zhang G.Q."/>
            <person name="Xu Q."/>
            <person name="Bian C."/>
            <person name="Tsai W.C."/>
            <person name="Yeh C.M."/>
            <person name="Liu K.W."/>
            <person name="Yoshida K."/>
            <person name="Zhang L.S."/>
            <person name="Chang S.B."/>
            <person name="Chen F."/>
            <person name="Shi Y."/>
            <person name="Su Y.Y."/>
            <person name="Zhang Y.Q."/>
            <person name="Chen L.J."/>
            <person name="Yin Y."/>
            <person name="Lin M."/>
            <person name="Huang H."/>
            <person name="Deng H."/>
            <person name="Wang Z.W."/>
            <person name="Zhu S.L."/>
            <person name="Zhao X."/>
            <person name="Deng C."/>
            <person name="Niu S.C."/>
            <person name="Huang J."/>
            <person name="Wang M."/>
            <person name="Liu G.H."/>
            <person name="Yang H.J."/>
            <person name="Xiao X.J."/>
            <person name="Hsiao Y.Y."/>
            <person name="Wu W.L."/>
            <person name="Chen Y.Y."/>
            <person name="Mitsuda N."/>
            <person name="Ohme-Takagi M."/>
            <person name="Luo Y.B."/>
            <person name="Van de Peer Y."/>
            <person name="Liu Z.J."/>
        </authorList>
    </citation>
    <scope>NUCLEOTIDE SEQUENCE [LARGE SCALE GENOMIC DNA]</scope>
    <source>
        <tissue evidence="3">The whole plant</tissue>
    </source>
</reference>
<dbReference type="Proteomes" id="UP000233837">
    <property type="component" value="Unassembled WGS sequence"/>
</dbReference>
<dbReference type="Pfam" id="PF13837">
    <property type="entry name" value="Myb_DNA-bind_4"/>
    <property type="match status" value="1"/>
</dbReference>
<dbReference type="Gene3D" id="1.10.10.60">
    <property type="entry name" value="Homeodomain-like"/>
    <property type="match status" value="1"/>
</dbReference>
<gene>
    <name evidence="3" type="ORF">MA16_Dca003919</name>
</gene>
<name>A0A2I0X1X0_9ASPA</name>
<evidence type="ECO:0000313" key="4">
    <source>
        <dbReference type="Proteomes" id="UP000233837"/>
    </source>
</evidence>
<feature type="domain" description="Myb/SANT-like DNA-binding" evidence="2">
    <location>
        <begin position="31"/>
        <end position="127"/>
    </location>
</feature>
<feature type="region of interest" description="Disordered" evidence="1">
    <location>
        <begin position="1"/>
        <end position="31"/>
    </location>
</feature>
<organism evidence="3 4">
    <name type="scientific">Dendrobium catenatum</name>
    <dbReference type="NCBI Taxonomy" id="906689"/>
    <lineage>
        <taxon>Eukaryota</taxon>
        <taxon>Viridiplantae</taxon>
        <taxon>Streptophyta</taxon>
        <taxon>Embryophyta</taxon>
        <taxon>Tracheophyta</taxon>
        <taxon>Spermatophyta</taxon>
        <taxon>Magnoliopsida</taxon>
        <taxon>Liliopsida</taxon>
        <taxon>Asparagales</taxon>
        <taxon>Orchidaceae</taxon>
        <taxon>Epidendroideae</taxon>
        <taxon>Malaxideae</taxon>
        <taxon>Dendrobiinae</taxon>
        <taxon>Dendrobium</taxon>
    </lineage>
</organism>
<dbReference type="InterPro" id="IPR044823">
    <property type="entry name" value="ASIL1/2-like"/>
</dbReference>
<feature type="compositionally biased region" description="Low complexity" evidence="1">
    <location>
        <begin position="130"/>
        <end position="140"/>
    </location>
</feature>
<feature type="compositionally biased region" description="Low complexity" evidence="1">
    <location>
        <begin position="1"/>
        <end position="10"/>
    </location>
</feature>